<evidence type="ECO:0000313" key="2">
    <source>
        <dbReference type="EMBL" id="MEJ2886893.1"/>
    </source>
</evidence>
<dbReference type="PANTHER" id="PTHR37946:SF1">
    <property type="entry name" value="SLL1969 PROTEIN"/>
    <property type="match status" value="1"/>
</dbReference>
<dbReference type="EMBL" id="JBBEGL010000003">
    <property type="protein sequence ID" value="MEJ2886893.1"/>
    <property type="molecule type" value="Genomic_DNA"/>
</dbReference>
<evidence type="ECO:0000313" key="3">
    <source>
        <dbReference type="Proteomes" id="UP001370100"/>
    </source>
</evidence>
<sequence>MDSTSSLRRHLREVRSALRVVVSVLGTLLLAALATGRARAPRPETPIAAARSLVVLVHGFGAGPDCWDAVAGALGGPGVAVVTHRYTWTARVEELGARLADEVEDLARRSGARSVTLVGHSLGGVIVTAGLADGRLAGVVTRVVTVAAPLRGTPLARLFPVGAVRDLRPASPALRGLADVPRRAGVPWTAVASHTDVVVAARAAVLDGTTPVVVDGVGHCGLLRDAGVVTRIAGLTRPARPTGRRRGPAAVHALPATARPALTLVA</sequence>
<dbReference type="RefSeq" id="WP_337713392.1">
    <property type="nucleotide sequence ID" value="NZ_JBBEGL010000003.1"/>
</dbReference>
<dbReference type="Proteomes" id="UP001370100">
    <property type="component" value="Unassembled WGS sequence"/>
</dbReference>
<dbReference type="InterPro" id="IPR000073">
    <property type="entry name" value="AB_hydrolase_1"/>
</dbReference>
<evidence type="ECO:0000259" key="1">
    <source>
        <dbReference type="Pfam" id="PF12697"/>
    </source>
</evidence>
<dbReference type="GO" id="GO:0016787">
    <property type="term" value="F:hydrolase activity"/>
    <property type="evidence" value="ECO:0007669"/>
    <property type="project" value="UniProtKB-KW"/>
</dbReference>
<feature type="domain" description="AB hydrolase-1" evidence="1">
    <location>
        <begin position="54"/>
        <end position="175"/>
    </location>
</feature>
<keyword evidence="2" id="KW-0378">Hydrolase</keyword>
<reference evidence="2 3" key="1">
    <citation type="submission" date="2024-03" db="EMBL/GenBank/DDBJ databases">
        <title>Actinomycetospora sp. OC33-EN06, a novel actinomycete isolated from wild orchid (Aerides multiflora).</title>
        <authorList>
            <person name="Suriyachadkun C."/>
        </authorList>
    </citation>
    <scope>NUCLEOTIDE SEQUENCE [LARGE SCALE GENOMIC DNA]</scope>
    <source>
        <strain evidence="2 3">OC33-EN06</strain>
    </source>
</reference>
<gene>
    <name evidence="2" type="ORF">WCD41_10580</name>
</gene>
<keyword evidence="3" id="KW-1185">Reference proteome</keyword>
<dbReference type="Pfam" id="PF12697">
    <property type="entry name" value="Abhydrolase_6"/>
    <property type="match status" value="1"/>
</dbReference>
<comment type="caution">
    <text evidence="2">The sequence shown here is derived from an EMBL/GenBank/DDBJ whole genome shotgun (WGS) entry which is preliminary data.</text>
</comment>
<dbReference type="SUPFAM" id="SSF53474">
    <property type="entry name" value="alpha/beta-Hydrolases"/>
    <property type="match status" value="1"/>
</dbReference>
<name>A0ABU8N3B2_9PSEU</name>
<dbReference type="InterPro" id="IPR029058">
    <property type="entry name" value="AB_hydrolase_fold"/>
</dbReference>
<protein>
    <submittedName>
        <fullName evidence="2">Alpha/beta fold hydrolase</fullName>
    </submittedName>
</protein>
<dbReference type="PANTHER" id="PTHR37946">
    <property type="entry name" value="SLL1969 PROTEIN"/>
    <property type="match status" value="1"/>
</dbReference>
<accession>A0ABU8N3B2</accession>
<proteinExistence type="predicted"/>
<organism evidence="2 3">
    <name type="scientific">Actinomycetospora aeridis</name>
    <dbReference type="NCBI Taxonomy" id="3129231"/>
    <lineage>
        <taxon>Bacteria</taxon>
        <taxon>Bacillati</taxon>
        <taxon>Actinomycetota</taxon>
        <taxon>Actinomycetes</taxon>
        <taxon>Pseudonocardiales</taxon>
        <taxon>Pseudonocardiaceae</taxon>
        <taxon>Actinomycetospora</taxon>
    </lineage>
</organism>
<dbReference type="Gene3D" id="3.40.50.1820">
    <property type="entry name" value="alpha/beta hydrolase"/>
    <property type="match status" value="1"/>
</dbReference>